<gene>
    <name evidence="2" type="ORF">FOZ62_028219</name>
    <name evidence="3" type="ORF">FOZ63_010132</name>
</gene>
<evidence type="ECO:0000313" key="2">
    <source>
        <dbReference type="EMBL" id="KAF4736559.1"/>
    </source>
</evidence>
<comment type="caution">
    <text evidence="2">The sequence shown here is derived from an EMBL/GenBank/DDBJ whole genome shotgun (WGS) entry which is preliminary data.</text>
</comment>
<feature type="region of interest" description="Disordered" evidence="1">
    <location>
        <begin position="1"/>
        <end position="57"/>
    </location>
</feature>
<dbReference type="EMBL" id="JABANO010008930">
    <property type="protein sequence ID" value="KAF4747729.1"/>
    <property type="molecule type" value="Genomic_DNA"/>
</dbReference>
<evidence type="ECO:0000313" key="3">
    <source>
        <dbReference type="EMBL" id="KAF4747729.1"/>
    </source>
</evidence>
<sequence length="73" mass="7459">MSPSPSSSSPAVSSEPVHRAPVPPETSPESDEVSPMKAGATKEEMPPSSPPAAAAVPCRVTCRAPKVEIDLHA</sequence>
<dbReference type="OMA" id="TCRAPNV"/>
<evidence type="ECO:0000313" key="4">
    <source>
        <dbReference type="Proteomes" id="UP000553632"/>
    </source>
</evidence>
<protein>
    <submittedName>
        <fullName evidence="2">Uncharacterized protein</fullName>
    </submittedName>
</protein>
<keyword evidence="4" id="KW-1185">Reference proteome</keyword>
<evidence type="ECO:0000313" key="5">
    <source>
        <dbReference type="Proteomes" id="UP000574390"/>
    </source>
</evidence>
<proteinExistence type="predicted"/>
<accession>A0A7J6SUB9</accession>
<dbReference type="EMBL" id="JABANM010012112">
    <property type="protein sequence ID" value="KAF4736559.1"/>
    <property type="molecule type" value="Genomic_DNA"/>
</dbReference>
<feature type="compositionally biased region" description="Low complexity" evidence="1">
    <location>
        <begin position="1"/>
        <end position="15"/>
    </location>
</feature>
<organism evidence="2 5">
    <name type="scientific">Perkinsus olseni</name>
    <name type="common">Perkinsus atlanticus</name>
    <dbReference type="NCBI Taxonomy" id="32597"/>
    <lineage>
        <taxon>Eukaryota</taxon>
        <taxon>Sar</taxon>
        <taxon>Alveolata</taxon>
        <taxon>Perkinsozoa</taxon>
        <taxon>Perkinsea</taxon>
        <taxon>Perkinsida</taxon>
        <taxon>Perkinsidae</taxon>
        <taxon>Perkinsus</taxon>
    </lineage>
</organism>
<dbReference type="AlphaFoldDB" id="A0A7J6SUB9"/>
<dbReference type="Proteomes" id="UP000574390">
    <property type="component" value="Unassembled WGS sequence"/>
</dbReference>
<feature type="non-terminal residue" evidence="2">
    <location>
        <position position="73"/>
    </location>
</feature>
<dbReference type="Proteomes" id="UP000553632">
    <property type="component" value="Unassembled WGS sequence"/>
</dbReference>
<name>A0A7J6SUB9_PEROL</name>
<evidence type="ECO:0000256" key="1">
    <source>
        <dbReference type="SAM" id="MobiDB-lite"/>
    </source>
</evidence>
<reference evidence="4 5" key="1">
    <citation type="submission" date="2020-04" db="EMBL/GenBank/DDBJ databases">
        <title>Perkinsus olseni comparative genomics.</title>
        <authorList>
            <person name="Bogema D.R."/>
        </authorList>
    </citation>
    <scope>NUCLEOTIDE SEQUENCE [LARGE SCALE GENOMIC DNA]</scope>
    <source>
        <strain evidence="2">ATCC PRA-205</strain>
        <strain evidence="3 4">ATCC PRA-207</strain>
    </source>
</reference>